<keyword evidence="3" id="KW-1185">Reference proteome</keyword>
<evidence type="ECO:0000256" key="1">
    <source>
        <dbReference type="SAM" id="SignalP"/>
    </source>
</evidence>
<feature type="chain" id="PRO_5007813999" evidence="1">
    <location>
        <begin position="21"/>
        <end position="99"/>
    </location>
</feature>
<dbReference type="RefSeq" id="WP_063500520.1">
    <property type="nucleotide sequence ID" value="NZ_CP014579.1"/>
</dbReference>
<evidence type="ECO:0000313" key="3">
    <source>
        <dbReference type="Proteomes" id="UP000076852"/>
    </source>
</evidence>
<dbReference type="Proteomes" id="UP000076852">
    <property type="component" value="Chromosome 2"/>
</dbReference>
<protein>
    <submittedName>
        <fullName evidence="2">Uncharacterized protein</fullName>
    </submittedName>
</protein>
<gene>
    <name evidence="2" type="ORF">AYM40_35205</name>
</gene>
<accession>A0A160FVI2</accession>
<keyword evidence="1" id="KW-0732">Signal</keyword>
<dbReference type="EMBL" id="CP014579">
    <property type="protein sequence ID" value="ANB77330.1"/>
    <property type="molecule type" value="Genomic_DNA"/>
</dbReference>
<name>A0A160FVI2_9BURK</name>
<evidence type="ECO:0000313" key="2">
    <source>
        <dbReference type="EMBL" id="ANB77330.1"/>
    </source>
</evidence>
<sequence>MKAHILLFAALLTVHVVAHAEDQQCAAARKQAVPASLKVVNEIDAHVEQVPPDEANYLQTEYVAAIKDHNQARYNMLVDRPLTTPRGLCTAPWHGFVKN</sequence>
<reference evidence="2 3" key="1">
    <citation type="journal article" date="2016" name="Gene">
        <title>PacBio SMRT assembly of a complex multi-replicon genome reveals chlorocatechol degradative operon in a region of genome plasticity.</title>
        <authorList>
            <person name="Ricker N."/>
            <person name="Shen S.Y."/>
            <person name="Goordial J."/>
            <person name="Jin S."/>
            <person name="Fulthorpe R.R."/>
        </authorList>
    </citation>
    <scope>NUCLEOTIDE SEQUENCE [LARGE SCALE GENOMIC DNA]</scope>
    <source>
        <strain evidence="2 3">OLGA172</strain>
    </source>
</reference>
<dbReference type="STRING" id="1804984.AYM40_35205"/>
<proteinExistence type="predicted"/>
<organism evidence="2 3">
    <name type="scientific">Paraburkholderia phytofirmans OLGA172</name>
    <dbReference type="NCBI Taxonomy" id="1417228"/>
    <lineage>
        <taxon>Bacteria</taxon>
        <taxon>Pseudomonadati</taxon>
        <taxon>Pseudomonadota</taxon>
        <taxon>Betaproteobacteria</taxon>
        <taxon>Burkholderiales</taxon>
        <taxon>Burkholderiaceae</taxon>
        <taxon>Paraburkholderia</taxon>
    </lineage>
</organism>
<dbReference type="KEGG" id="buz:AYM40_35205"/>
<dbReference type="AlphaFoldDB" id="A0A160FVI2"/>
<feature type="signal peptide" evidence="1">
    <location>
        <begin position="1"/>
        <end position="20"/>
    </location>
</feature>